<dbReference type="EMBL" id="LT607410">
    <property type="protein sequence ID" value="SCF09487.1"/>
    <property type="molecule type" value="Genomic_DNA"/>
</dbReference>
<name>A0A1C4XLZ1_9ACTN</name>
<dbReference type="AlphaFoldDB" id="A0A1C4XLZ1"/>
<evidence type="ECO:0008006" key="3">
    <source>
        <dbReference type="Google" id="ProtNLM"/>
    </source>
</evidence>
<proteinExistence type="predicted"/>
<accession>A0A1C4XLZ1</accession>
<organism evidence="1 2">
    <name type="scientific">Micromonospora purpureochromogenes</name>
    <dbReference type="NCBI Taxonomy" id="47872"/>
    <lineage>
        <taxon>Bacteria</taxon>
        <taxon>Bacillati</taxon>
        <taxon>Actinomycetota</taxon>
        <taxon>Actinomycetes</taxon>
        <taxon>Micromonosporales</taxon>
        <taxon>Micromonosporaceae</taxon>
        <taxon>Micromonospora</taxon>
    </lineage>
</organism>
<evidence type="ECO:0000313" key="2">
    <source>
        <dbReference type="Proteomes" id="UP000198228"/>
    </source>
</evidence>
<evidence type="ECO:0000313" key="1">
    <source>
        <dbReference type="EMBL" id="SCF09487.1"/>
    </source>
</evidence>
<protein>
    <recommendedName>
        <fullName evidence="3">Secreted protein</fullName>
    </recommendedName>
</protein>
<reference evidence="1 2" key="1">
    <citation type="submission" date="2016-06" db="EMBL/GenBank/DDBJ databases">
        <authorList>
            <person name="Kjaerup R.B."/>
            <person name="Dalgaard T.S."/>
            <person name="Juul-Madsen H.R."/>
        </authorList>
    </citation>
    <scope>NUCLEOTIDE SEQUENCE [LARGE SCALE GENOMIC DNA]</scope>
    <source>
        <strain evidence="1 2">DSM 43821</strain>
    </source>
</reference>
<gene>
    <name evidence="1" type="ORF">GA0074696_2693</name>
</gene>
<dbReference type="RefSeq" id="WP_088961413.1">
    <property type="nucleotide sequence ID" value="NZ_LT607410.1"/>
</dbReference>
<sequence>MTDPFEFLVRGDIGAAVDAVTGLDDQGRRSFADGLVAHVRRRRDNWWWNTEATALAVAAVGCLPTAATAAELLGRRNVSLRGADAGLVVQVARTRGVPWLAELAYRLADRLRRDDPMDGWGFVAEMLTAEKAAPPTGDQFVEGWLALMAWPPEWQRPVPLVDRLRADVFLDALVPRLFEVDGAGTRMSFDEFMTDEKLALPRALARLAGEGRLDRTMLLDGCVSRLLRGDRPAALRAFVTLHALLEPTASEVDRHRGDYLRLLADAPGSVASMAQKTLRALDGVEVEGLLDASRAVLVRPDKALVRAQLGWLDQLARRHPDRAAEIAEVIATAVDHPAADVRDRAGTLAARHGHVVAPRVVVGAVGDDLPPPAGPLPAPPAITDPDELAEEAASLLGGPTTASGLERVLDAVVRLAGGDRARLKDALIPVLRRHRAGAEEHPWDPCCLCGLLGGVLHAAADPVEGGVRRGRWAAMLAALRRRTPGGPSLDPRVPPPHRLLRARLAEIGDRVGPPQHPGLLAAPTRASGAIDPEVLYDRLTRLGERGAWEVDLTQALLRLPARVDEPLAARAAALGTPAGNRLAGWLRAGGLPTPDQQVVTLPRSEHRQGHYWGYEHLPRQRTHVLVSPPEGVDDPFGLLTVPAGSVDSYVGGAALLWPAVLPGYRGLVAAYALPDIASGADQDLSGGAAILPLLAECGGDGGPAVDLALAYGLGARHESDRVAAVDALLMLAAAGDLDAPTVGAHLGALAAVGDLTLTRTLQPLRDAAAAGAPLSTWRLLAAALPALLAAPKAPRGTPDLLTLAAETAGAAGARIDVPGLAEVAARGGSSRLVTEARRLAAALDR</sequence>
<dbReference type="Proteomes" id="UP000198228">
    <property type="component" value="Chromosome I"/>
</dbReference>